<proteinExistence type="inferred from homology"/>
<name>A0A1T4XIM6_9GAMM</name>
<dbReference type="Proteomes" id="UP000190460">
    <property type="component" value="Unassembled WGS sequence"/>
</dbReference>
<organism evidence="11 12">
    <name type="scientific">Thiothrix eikelboomii</name>
    <dbReference type="NCBI Taxonomy" id="92487"/>
    <lineage>
        <taxon>Bacteria</taxon>
        <taxon>Pseudomonadati</taxon>
        <taxon>Pseudomonadota</taxon>
        <taxon>Gammaproteobacteria</taxon>
        <taxon>Thiotrichales</taxon>
        <taxon>Thiotrichaceae</taxon>
        <taxon>Thiothrix</taxon>
    </lineage>
</organism>
<keyword evidence="8" id="KW-0460">Magnesium</keyword>
<dbReference type="RefSeq" id="WP_078923485.1">
    <property type="nucleotide sequence ID" value="NZ_FUYB01000018.1"/>
</dbReference>
<gene>
    <name evidence="11" type="ORF">SAMN02745130_03033</name>
</gene>
<reference evidence="11 12" key="1">
    <citation type="submission" date="2017-02" db="EMBL/GenBank/DDBJ databases">
        <authorList>
            <person name="Peterson S.W."/>
        </authorList>
    </citation>
    <scope>NUCLEOTIDE SEQUENCE [LARGE SCALE GENOMIC DNA]</scope>
    <source>
        <strain evidence="11 12">ATCC 49788</strain>
    </source>
</reference>
<dbReference type="SUPFAM" id="SSF81301">
    <property type="entry name" value="Nucleotidyltransferase"/>
    <property type="match status" value="1"/>
</dbReference>
<dbReference type="PANTHER" id="PTHR33571:SF14">
    <property type="entry name" value="PROTEIN ADENYLYLTRANSFERASE MJ0435-RELATED"/>
    <property type="match status" value="1"/>
</dbReference>
<dbReference type="Pfam" id="PF01909">
    <property type="entry name" value="NTP_transf_2"/>
    <property type="match status" value="1"/>
</dbReference>
<keyword evidence="2" id="KW-1277">Toxin-antitoxin system</keyword>
<keyword evidence="7" id="KW-0067">ATP-binding</keyword>
<dbReference type="STRING" id="92487.SAMN02745130_03033"/>
<evidence type="ECO:0000259" key="10">
    <source>
        <dbReference type="Pfam" id="PF01909"/>
    </source>
</evidence>
<dbReference type="InterPro" id="IPR002934">
    <property type="entry name" value="Polymerase_NTP_transf_dom"/>
</dbReference>
<evidence type="ECO:0000256" key="6">
    <source>
        <dbReference type="ARBA" id="ARBA00022741"/>
    </source>
</evidence>
<protein>
    <recommendedName>
        <fullName evidence="10">Polymerase nucleotidyl transferase domain-containing protein</fullName>
    </recommendedName>
</protein>
<keyword evidence="4" id="KW-0548">Nucleotidyltransferase</keyword>
<dbReference type="OrthoDB" id="9809323at2"/>
<dbReference type="AlphaFoldDB" id="A0A1T4XIM6"/>
<keyword evidence="3" id="KW-0808">Transferase</keyword>
<evidence type="ECO:0000313" key="11">
    <source>
        <dbReference type="EMBL" id="SKA89384.1"/>
    </source>
</evidence>
<keyword evidence="12" id="KW-1185">Reference proteome</keyword>
<keyword evidence="6" id="KW-0547">Nucleotide-binding</keyword>
<dbReference type="InterPro" id="IPR043519">
    <property type="entry name" value="NT_sf"/>
</dbReference>
<dbReference type="GO" id="GO:0016779">
    <property type="term" value="F:nucleotidyltransferase activity"/>
    <property type="evidence" value="ECO:0007669"/>
    <property type="project" value="UniProtKB-KW"/>
</dbReference>
<evidence type="ECO:0000256" key="4">
    <source>
        <dbReference type="ARBA" id="ARBA00022695"/>
    </source>
</evidence>
<evidence type="ECO:0000313" key="12">
    <source>
        <dbReference type="Proteomes" id="UP000190460"/>
    </source>
</evidence>
<evidence type="ECO:0000256" key="8">
    <source>
        <dbReference type="ARBA" id="ARBA00022842"/>
    </source>
</evidence>
<dbReference type="PANTHER" id="PTHR33571">
    <property type="entry name" value="SSL8005 PROTEIN"/>
    <property type="match status" value="1"/>
</dbReference>
<dbReference type="GO" id="GO:0005524">
    <property type="term" value="F:ATP binding"/>
    <property type="evidence" value="ECO:0007669"/>
    <property type="project" value="UniProtKB-KW"/>
</dbReference>
<dbReference type="CDD" id="cd05403">
    <property type="entry name" value="NT_KNTase_like"/>
    <property type="match status" value="1"/>
</dbReference>
<dbReference type="Gene3D" id="3.30.460.10">
    <property type="entry name" value="Beta Polymerase, domain 2"/>
    <property type="match status" value="1"/>
</dbReference>
<comment type="cofactor">
    <cofactor evidence="1">
        <name>Mg(2+)</name>
        <dbReference type="ChEBI" id="CHEBI:18420"/>
    </cofactor>
</comment>
<dbReference type="EMBL" id="FUYB01000018">
    <property type="protein sequence ID" value="SKA89384.1"/>
    <property type="molecule type" value="Genomic_DNA"/>
</dbReference>
<evidence type="ECO:0000256" key="7">
    <source>
        <dbReference type="ARBA" id="ARBA00022840"/>
    </source>
</evidence>
<dbReference type="GO" id="GO:0046872">
    <property type="term" value="F:metal ion binding"/>
    <property type="evidence" value="ECO:0007669"/>
    <property type="project" value="UniProtKB-KW"/>
</dbReference>
<evidence type="ECO:0000256" key="3">
    <source>
        <dbReference type="ARBA" id="ARBA00022679"/>
    </source>
</evidence>
<dbReference type="InterPro" id="IPR052038">
    <property type="entry name" value="Type-VII_TA_antitoxin"/>
</dbReference>
<evidence type="ECO:0000256" key="1">
    <source>
        <dbReference type="ARBA" id="ARBA00001946"/>
    </source>
</evidence>
<evidence type="ECO:0000256" key="5">
    <source>
        <dbReference type="ARBA" id="ARBA00022723"/>
    </source>
</evidence>
<feature type="domain" description="Polymerase nucleotidyl transferase" evidence="10">
    <location>
        <begin position="10"/>
        <end position="95"/>
    </location>
</feature>
<comment type="similarity">
    <text evidence="9">Belongs to the MntA antitoxin family.</text>
</comment>
<sequence>MNKQDILTFLRTHKPELQNRFGVLRIGLFGSYARDEQRPDSDIDIAVDIQSDNTFRSFFGLKAYLEDNLHATVDLGMENAIKPGARASIQQDIIYA</sequence>
<evidence type="ECO:0000256" key="9">
    <source>
        <dbReference type="ARBA" id="ARBA00038276"/>
    </source>
</evidence>
<evidence type="ECO:0000256" key="2">
    <source>
        <dbReference type="ARBA" id="ARBA00022649"/>
    </source>
</evidence>
<keyword evidence="5" id="KW-0479">Metal-binding</keyword>
<accession>A0A1T4XIM6</accession>